<evidence type="ECO:0000313" key="2">
    <source>
        <dbReference type="Proteomes" id="UP000185766"/>
    </source>
</evidence>
<dbReference type="RefSeq" id="WP_074870753.1">
    <property type="nucleotide sequence ID" value="NZ_FOAS01000028.1"/>
</dbReference>
<gene>
    <name evidence="1" type="ORF">SAMN05216214_1284</name>
</gene>
<reference evidence="1 2" key="1">
    <citation type="submission" date="2016-10" db="EMBL/GenBank/DDBJ databases">
        <authorList>
            <person name="de Groot N.N."/>
        </authorList>
    </citation>
    <scope>NUCLEOTIDE SEQUENCE [LARGE SCALE GENOMIC DNA]</scope>
    <source>
        <strain evidence="1 2">JCM 19513</strain>
    </source>
</reference>
<dbReference type="Proteomes" id="UP000185766">
    <property type="component" value="Unassembled WGS sequence"/>
</dbReference>
<accession>A0A1H7TGT5</accession>
<evidence type="ECO:0000313" key="1">
    <source>
        <dbReference type="EMBL" id="SEL83027.1"/>
    </source>
</evidence>
<dbReference type="AlphaFoldDB" id="A0A1H7TGT5"/>
<protein>
    <submittedName>
        <fullName evidence="1">Uncharacterized protein</fullName>
    </submittedName>
</protein>
<keyword evidence="2" id="KW-1185">Reference proteome</keyword>
<sequence>MLDEPIFESLPSSEDFYYDGEPDEKWAREHYLGKDIEFARKRYHTYCSLSVLHDWSHVGAFAFRYYILGACRYLQDEKSRDDADVYSALAELLLRKLVEHPQELKIISEYVAKFSQWAIENYEKFGVSEYEDIYGDVKEKYRKLRELAMKSSGREI</sequence>
<dbReference type="STRING" id="1429083.GCA_001885685_01474"/>
<dbReference type="EMBL" id="FOAS01000028">
    <property type="protein sequence ID" value="SEL83027.1"/>
    <property type="molecule type" value="Genomic_DNA"/>
</dbReference>
<proteinExistence type="predicted"/>
<name>A0A1H7TGT5_9GAMM</name>
<organism evidence="1 2">
    <name type="scientific">Atopomonas hussainii</name>
    <dbReference type="NCBI Taxonomy" id="1429083"/>
    <lineage>
        <taxon>Bacteria</taxon>
        <taxon>Pseudomonadati</taxon>
        <taxon>Pseudomonadota</taxon>
        <taxon>Gammaproteobacteria</taxon>
        <taxon>Pseudomonadales</taxon>
        <taxon>Pseudomonadaceae</taxon>
        <taxon>Atopomonas</taxon>
    </lineage>
</organism>